<evidence type="ECO:0000256" key="5">
    <source>
        <dbReference type="ARBA" id="ARBA00014628"/>
    </source>
</evidence>
<dbReference type="Gene3D" id="3.10.200.10">
    <property type="entry name" value="Alpha carbonic anhydrase"/>
    <property type="match status" value="1"/>
</dbReference>
<evidence type="ECO:0000256" key="7">
    <source>
        <dbReference type="ARBA" id="ARBA00022833"/>
    </source>
</evidence>
<reference evidence="13 14" key="1">
    <citation type="submission" date="2016-03" db="EMBL/GenBank/DDBJ databases">
        <title>Draft genome sequence of the Vibrio tubiashii subs. europaeus.</title>
        <authorList>
            <person name="Spinard E."/>
            <person name="Dubert J."/>
            <person name="Nelson D.R."/>
            <person name="Barja J.L."/>
        </authorList>
    </citation>
    <scope>NUCLEOTIDE SEQUENCE [LARGE SCALE GENOMIC DNA]</scope>
    <source>
        <strain evidence="14">PP-638</strain>
        <strain evidence="13">PP2-638</strain>
    </source>
</reference>
<sequence length="241" mass="26310">MNKTLLSIGLATALVGTTAHSAQWSYEGDTGPQHWGEFGAECQSGKNQSPIDVKDEVTANIAELNLDYSGKVTALTNNGHTLQGVVEGDNTFTVDGKAFNLIQFHFHTPSENLIKSQSFPLEAHFVNADSNGNLAVLAVMYNTSPTSNSEIATLLETSPKSGQTVTLNHSINVADMIPDIEHYYRFNGSLTTPPCSEGVRWFVLKQAQTLSQEQTKLFKQVMGKNNRPIQAQNARVVLENE</sequence>
<comment type="catalytic activity">
    <reaction evidence="9 10">
        <text>hydrogencarbonate + H(+) = CO2 + H2O</text>
        <dbReference type="Rhea" id="RHEA:10748"/>
        <dbReference type="ChEBI" id="CHEBI:15377"/>
        <dbReference type="ChEBI" id="CHEBI:15378"/>
        <dbReference type="ChEBI" id="CHEBI:16526"/>
        <dbReference type="ChEBI" id="CHEBI:17544"/>
        <dbReference type="EC" id="4.2.1.1"/>
    </reaction>
</comment>
<dbReference type="InterPro" id="IPR001148">
    <property type="entry name" value="CA_dom"/>
</dbReference>
<dbReference type="InterPro" id="IPR036398">
    <property type="entry name" value="CA_dom_sf"/>
</dbReference>
<accession>A0A178J9Y0</accession>
<comment type="caution">
    <text evidence="13">The sequence shown here is derived from an EMBL/GenBank/DDBJ whole genome shotgun (WGS) entry which is preliminary data.</text>
</comment>
<keyword evidence="8 10" id="KW-0456">Lyase</keyword>
<keyword evidence="6 10" id="KW-0479">Metal-binding</keyword>
<evidence type="ECO:0000313" key="13">
    <source>
        <dbReference type="EMBL" id="OAM98338.1"/>
    </source>
</evidence>
<dbReference type="OrthoDB" id="5327615at2"/>
<comment type="similarity">
    <text evidence="3 10">Belongs to the alpha-carbonic anhydrase family.</text>
</comment>
<dbReference type="Proteomes" id="UP001150001">
    <property type="component" value="Unassembled WGS sequence"/>
</dbReference>
<feature type="domain" description="Alpha-carbonic anhydrase" evidence="11">
    <location>
        <begin position="22"/>
        <end position="241"/>
    </location>
</feature>
<dbReference type="RefSeq" id="WP_069669484.1">
    <property type="nucleotide sequence ID" value="NZ_JAPFIM010000018.1"/>
</dbReference>
<keyword evidence="10" id="KW-0732">Signal</keyword>
<dbReference type="PROSITE" id="PS00162">
    <property type="entry name" value="ALPHA_CA_1"/>
    <property type="match status" value="1"/>
</dbReference>
<dbReference type="GO" id="GO:0004089">
    <property type="term" value="F:carbonate dehydratase activity"/>
    <property type="evidence" value="ECO:0007669"/>
    <property type="project" value="UniProtKB-UniRule"/>
</dbReference>
<dbReference type="AlphaFoldDB" id="A0A178J9Y0"/>
<evidence type="ECO:0000256" key="2">
    <source>
        <dbReference type="ARBA" id="ARBA00002904"/>
    </source>
</evidence>
<dbReference type="PANTHER" id="PTHR18952:SF265">
    <property type="entry name" value="CARBONIC ANHYDRASE"/>
    <property type="match status" value="1"/>
</dbReference>
<gene>
    <name evidence="13" type="ORF">AZ468_22775</name>
    <name evidence="12" type="ORF">OPW20_01955</name>
</gene>
<dbReference type="SUPFAM" id="SSF51069">
    <property type="entry name" value="Carbonic anhydrase"/>
    <property type="match status" value="1"/>
</dbReference>
<feature type="signal peptide" evidence="10">
    <location>
        <begin position="1"/>
        <end position="21"/>
    </location>
</feature>
<evidence type="ECO:0000313" key="14">
    <source>
        <dbReference type="Proteomes" id="UP000094761"/>
    </source>
</evidence>
<dbReference type="PROSITE" id="PS51144">
    <property type="entry name" value="ALPHA_CA_2"/>
    <property type="match status" value="1"/>
</dbReference>
<dbReference type="EMBL" id="LUAX01000007">
    <property type="protein sequence ID" value="OAM98338.1"/>
    <property type="molecule type" value="Genomic_DNA"/>
</dbReference>
<evidence type="ECO:0000256" key="4">
    <source>
        <dbReference type="ARBA" id="ARBA00012925"/>
    </source>
</evidence>
<keyword evidence="7 10" id="KW-0862">Zinc</keyword>
<feature type="chain" id="PRO_5041033570" description="Carbonic anhydrase" evidence="10">
    <location>
        <begin position="22"/>
        <end position="241"/>
    </location>
</feature>
<evidence type="ECO:0000256" key="3">
    <source>
        <dbReference type="ARBA" id="ARBA00010718"/>
    </source>
</evidence>
<dbReference type="Proteomes" id="UP000094761">
    <property type="component" value="Unassembled WGS sequence"/>
</dbReference>
<evidence type="ECO:0000256" key="9">
    <source>
        <dbReference type="ARBA" id="ARBA00048348"/>
    </source>
</evidence>
<dbReference type="SMART" id="SM01057">
    <property type="entry name" value="Carb_anhydrase"/>
    <property type="match status" value="1"/>
</dbReference>
<evidence type="ECO:0000256" key="1">
    <source>
        <dbReference type="ARBA" id="ARBA00001947"/>
    </source>
</evidence>
<evidence type="ECO:0000313" key="12">
    <source>
        <dbReference type="EMBL" id="MDC5738808.1"/>
    </source>
</evidence>
<evidence type="ECO:0000259" key="11">
    <source>
        <dbReference type="PROSITE" id="PS51144"/>
    </source>
</evidence>
<dbReference type="EC" id="4.2.1.1" evidence="4 10"/>
<protein>
    <recommendedName>
        <fullName evidence="5 10">Carbonic anhydrase</fullName>
        <ecNumber evidence="4 10">4.2.1.1</ecNumber>
    </recommendedName>
</protein>
<evidence type="ECO:0000256" key="10">
    <source>
        <dbReference type="RuleBase" id="RU367011"/>
    </source>
</evidence>
<dbReference type="InterPro" id="IPR041891">
    <property type="entry name" value="Alpha_CA_prokaryot-like"/>
</dbReference>
<proteinExistence type="inferred from homology"/>
<name>A0A178J9Y0_9VIBR</name>
<organism evidence="13 14">
    <name type="scientific">Vibrio europaeus</name>
    <dbReference type="NCBI Taxonomy" id="300876"/>
    <lineage>
        <taxon>Bacteria</taxon>
        <taxon>Pseudomonadati</taxon>
        <taxon>Pseudomonadota</taxon>
        <taxon>Gammaproteobacteria</taxon>
        <taxon>Vibrionales</taxon>
        <taxon>Vibrionaceae</taxon>
        <taxon>Vibrio</taxon>
        <taxon>Vibrio oreintalis group</taxon>
    </lineage>
</organism>
<dbReference type="CDD" id="cd03124">
    <property type="entry name" value="alpha_CA_prokaryotic_like"/>
    <property type="match status" value="1"/>
</dbReference>
<comment type="cofactor">
    <cofactor evidence="1 10">
        <name>Zn(2+)</name>
        <dbReference type="ChEBI" id="CHEBI:29105"/>
    </cofactor>
</comment>
<dbReference type="InterPro" id="IPR018338">
    <property type="entry name" value="Carbonic_anhydrase_a-class_CS"/>
</dbReference>
<keyword evidence="15" id="KW-1185">Reference proteome</keyword>
<dbReference type="Pfam" id="PF00194">
    <property type="entry name" value="Carb_anhydrase"/>
    <property type="match status" value="1"/>
</dbReference>
<dbReference type="PANTHER" id="PTHR18952">
    <property type="entry name" value="CARBONIC ANHYDRASE"/>
    <property type="match status" value="1"/>
</dbReference>
<reference evidence="12" key="2">
    <citation type="submission" date="2022-11" db="EMBL/GenBank/DDBJ databases">
        <title>Role of the vibriolysin VemA secreted by the emergent pathogen Vibrio europaeus in the colonization of Manila clam mucus.</title>
        <authorList>
            <person name="Martinez C."/>
            <person name="Rodriguez S."/>
            <person name="Vences A."/>
            <person name="Barja J.L."/>
            <person name="Toranzo A.E."/>
            <person name="Dubert J."/>
        </authorList>
    </citation>
    <scope>NUCLEOTIDE SEQUENCE</scope>
    <source>
        <strain evidence="12">3454</strain>
    </source>
</reference>
<evidence type="ECO:0000313" key="15">
    <source>
        <dbReference type="Proteomes" id="UP001150001"/>
    </source>
</evidence>
<comment type="function">
    <text evidence="2 10">Reversible hydration of carbon dioxide.</text>
</comment>
<evidence type="ECO:0000256" key="8">
    <source>
        <dbReference type="ARBA" id="ARBA00023239"/>
    </source>
</evidence>
<dbReference type="EMBL" id="JAPFIT010000010">
    <property type="protein sequence ID" value="MDC5738808.1"/>
    <property type="molecule type" value="Genomic_DNA"/>
</dbReference>
<dbReference type="InterPro" id="IPR023561">
    <property type="entry name" value="Carbonic_anhydrase_a-class"/>
</dbReference>
<evidence type="ECO:0000256" key="6">
    <source>
        <dbReference type="ARBA" id="ARBA00022723"/>
    </source>
</evidence>
<dbReference type="GeneID" id="78078560"/>
<dbReference type="GO" id="GO:0008270">
    <property type="term" value="F:zinc ion binding"/>
    <property type="evidence" value="ECO:0007669"/>
    <property type="project" value="UniProtKB-UniRule"/>
</dbReference>